<dbReference type="Gene3D" id="3.40.30.10">
    <property type="entry name" value="Glutaredoxin"/>
    <property type="match status" value="1"/>
</dbReference>
<protein>
    <submittedName>
        <fullName evidence="1">Arsenical resistance operon trans-acting repressor ArsD</fullName>
    </submittedName>
</protein>
<dbReference type="OrthoDB" id="9801358at2"/>
<organism evidence="1 2">
    <name type="scientific">Andreesenia angusta</name>
    <dbReference type="NCBI Taxonomy" id="39480"/>
    <lineage>
        <taxon>Bacteria</taxon>
        <taxon>Bacillati</taxon>
        <taxon>Bacillota</taxon>
        <taxon>Tissierellia</taxon>
        <taxon>Tissierellales</taxon>
        <taxon>Gottschalkiaceae</taxon>
        <taxon>Andreesenia</taxon>
    </lineage>
</organism>
<reference evidence="1 2" key="1">
    <citation type="submission" date="2016-09" db="EMBL/GenBank/DDBJ databases">
        <title>Genome sequence of Eubacterium angustum.</title>
        <authorList>
            <person name="Poehlein A."/>
            <person name="Daniel R."/>
        </authorList>
    </citation>
    <scope>NUCLEOTIDE SEQUENCE [LARGE SCALE GENOMIC DNA]</scope>
    <source>
        <strain evidence="1 2">DSM 1989</strain>
    </source>
</reference>
<sequence length="110" mass="12243">MKKMIIFEPAMCCPTGICGPSVDPELLRMSTVINNLRKNGVRVSRYNLSGNPDKFVVHEEINEIINEKGVESLPVTTVDGEIVKIGSYPSNKEICSFLEIDEDLLKSEKS</sequence>
<dbReference type="RefSeq" id="WP_071060713.1">
    <property type="nucleotide sequence ID" value="NZ_MKIE01000001.1"/>
</dbReference>
<dbReference type="GO" id="GO:0046685">
    <property type="term" value="P:response to arsenic-containing substance"/>
    <property type="evidence" value="ECO:0007669"/>
    <property type="project" value="InterPro"/>
</dbReference>
<evidence type="ECO:0000313" key="2">
    <source>
        <dbReference type="Proteomes" id="UP000180254"/>
    </source>
</evidence>
<dbReference type="EMBL" id="MKIE01000001">
    <property type="protein sequence ID" value="OHW63322.1"/>
    <property type="molecule type" value="Genomic_DNA"/>
</dbReference>
<dbReference type="STRING" id="39480.EUAN_01860"/>
<dbReference type="GO" id="GO:0003677">
    <property type="term" value="F:DNA binding"/>
    <property type="evidence" value="ECO:0007669"/>
    <property type="project" value="InterPro"/>
</dbReference>
<name>A0A1S1V9R3_9FIRM</name>
<dbReference type="AlphaFoldDB" id="A0A1S1V9R3"/>
<proteinExistence type="predicted"/>
<evidence type="ECO:0000313" key="1">
    <source>
        <dbReference type="EMBL" id="OHW63322.1"/>
    </source>
</evidence>
<accession>A0A1S1V9R3</accession>
<dbReference type="Proteomes" id="UP000180254">
    <property type="component" value="Unassembled WGS sequence"/>
</dbReference>
<gene>
    <name evidence="1" type="primary">arsD</name>
    <name evidence="1" type="ORF">EUAN_01860</name>
</gene>
<dbReference type="Pfam" id="PF06953">
    <property type="entry name" value="ArsD"/>
    <property type="match status" value="1"/>
</dbReference>
<dbReference type="NCBIfam" id="NF033727">
    <property type="entry name" value="chaperon_ArsD"/>
    <property type="match status" value="1"/>
</dbReference>
<dbReference type="InterPro" id="IPR010712">
    <property type="entry name" value="Arsenical-R_ArsD"/>
</dbReference>
<dbReference type="GO" id="GO:0045892">
    <property type="term" value="P:negative regulation of DNA-templated transcription"/>
    <property type="evidence" value="ECO:0007669"/>
    <property type="project" value="InterPro"/>
</dbReference>
<keyword evidence="2" id="KW-1185">Reference proteome</keyword>
<comment type="caution">
    <text evidence="1">The sequence shown here is derived from an EMBL/GenBank/DDBJ whole genome shotgun (WGS) entry which is preliminary data.</text>
</comment>